<feature type="region of interest" description="Disordered" evidence="10">
    <location>
        <begin position="123"/>
        <end position="183"/>
    </location>
</feature>
<keyword evidence="12" id="KW-1185">Reference proteome</keyword>
<evidence type="ECO:0000256" key="7">
    <source>
        <dbReference type="ARBA" id="ARBA00023273"/>
    </source>
</evidence>
<feature type="non-terminal residue" evidence="11">
    <location>
        <position position="308"/>
    </location>
</feature>
<keyword evidence="6" id="KW-0206">Cytoskeleton</keyword>
<evidence type="ECO:0000313" key="11">
    <source>
        <dbReference type="EMBL" id="KAJ3588905.1"/>
    </source>
</evidence>
<feature type="region of interest" description="Disordered" evidence="10">
    <location>
        <begin position="1"/>
        <end position="42"/>
    </location>
</feature>
<dbReference type="GO" id="GO:0005813">
    <property type="term" value="C:centrosome"/>
    <property type="evidence" value="ECO:0007669"/>
    <property type="project" value="UniProtKB-SubCell"/>
</dbReference>
<dbReference type="GO" id="GO:0007051">
    <property type="term" value="P:spindle organization"/>
    <property type="evidence" value="ECO:0007669"/>
    <property type="project" value="InterPro"/>
</dbReference>
<accession>A0A9Q0DKX6</accession>
<keyword evidence="7" id="KW-0966">Cell projection</keyword>
<dbReference type="PANTHER" id="PTHR16299">
    <property type="entry name" value="CENTROSOMAL PROTEIN KIZUNA"/>
    <property type="match status" value="1"/>
</dbReference>
<organism evidence="11 12">
    <name type="scientific">Muraenolepis orangiensis</name>
    <name type="common">Patagonian moray cod</name>
    <dbReference type="NCBI Taxonomy" id="630683"/>
    <lineage>
        <taxon>Eukaryota</taxon>
        <taxon>Metazoa</taxon>
        <taxon>Chordata</taxon>
        <taxon>Craniata</taxon>
        <taxon>Vertebrata</taxon>
        <taxon>Euteleostomi</taxon>
        <taxon>Actinopterygii</taxon>
        <taxon>Neopterygii</taxon>
        <taxon>Teleostei</taxon>
        <taxon>Neoteleostei</taxon>
        <taxon>Acanthomorphata</taxon>
        <taxon>Zeiogadaria</taxon>
        <taxon>Gadariae</taxon>
        <taxon>Gadiformes</taxon>
        <taxon>Muraenolepidoidei</taxon>
        <taxon>Muraenolepididae</taxon>
        <taxon>Muraenolepis</taxon>
    </lineage>
</organism>
<dbReference type="OrthoDB" id="8015657at2759"/>
<dbReference type="PANTHER" id="PTHR16299:SF2">
    <property type="entry name" value="CENTROSOMAL PROTEIN KIZUNA"/>
    <property type="match status" value="1"/>
</dbReference>
<evidence type="ECO:0000256" key="4">
    <source>
        <dbReference type="ARBA" id="ARBA00013872"/>
    </source>
</evidence>
<comment type="function">
    <text evidence="8">Centrosomal protein required for establishing a robust mitotic centrosome architecture that can endure the forces that converge on the centrosomes during spindle formation. Required for stabilizing the expanded pericentriolar material around the centriole.</text>
</comment>
<dbReference type="Proteomes" id="UP001148018">
    <property type="component" value="Unassembled WGS sequence"/>
</dbReference>
<evidence type="ECO:0000313" key="12">
    <source>
        <dbReference type="Proteomes" id="UP001148018"/>
    </source>
</evidence>
<proteinExistence type="inferred from homology"/>
<gene>
    <name evidence="11" type="ORF">NHX12_009759</name>
</gene>
<keyword evidence="5" id="KW-0963">Cytoplasm</keyword>
<evidence type="ECO:0000256" key="6">
    <source>
        <dbReference type="ARBA" id="ARBA00023212"/>
    </source>
</evidence>
<dbReference type="InterPro" id="IPR026742">
    <property type="entry name" value="Centrosomal_kizuma"/>
</dbReference>
<evidence type="ECO:0000256" key="8">
    <source>
        <dbReference type="ARBA" id="ARBA00024919"/>
    </source>
</evidence>
<reference evidence="11" key="1">
    <citation type="submission" date="2022-07" db="EMBL/GenBank/DDBJ databases">
        <title>Chromosome-level genome of Muraenolepis orangiensis.</title>
        <authorList>
            <person name="Kim J."/>
        </authorList>
    </citation>
    <scope>NUCLEOTIDE SEQUENCE</scope>
    <source>
        <strain evidence="11">KU_S4_2022</strain>
        <tissue evidence="11">Muscle</tissue>
    </source>
</reference>
<evidence type="ECO:0000256" key="5">
    <source>
        <dbReference type="ARBA" id="ARBA00022490"/>
    </source>
</evidence>
<dbReference type="EMBL" id="JANIIK010000115">
    <property type="protein sequence ID" value="KAJ3588905.1"/>
    <property type="molecule type" value="Genomic_DNA"/>
</dbReference>
<comment type="similarity">
    <text evidence="3">Belongs to the kizuna family.</text>
</comment>
<comment type="subcellular location">
    <subcellularLocation>
        <location evidence="1">Cytoplasm</location>
        <location evidence="1">Cytoskeleton</location>
        <location evidence="1">Cilium basal body</location>
    </subcellularLocation>
    <subcellularLocation>
        <location evidence="2">Cytoplasm</location>
        <location evidence="2">Cytoskeleton</location>
        <location evidence="2">Microtubule organizing center</location>
        <location evidence="2">Centrosome</location>
    </subcellularLocation>
</comment>
<protein>
    <recommendedName>
        <fullName evidence="4">Centrosomal protein kizuna</fullName>
    </recommendedName>
    <alternativeName>
        <fullName evidence="9">Polo-like kinase 1 substrate 1</fullName>
    </alternativeName>
</protein>
<evidence type="ECO:0000256" key="2">
    <source>
        <dbReference type="ARBA" id="ARBA00004300"/>
    </source>
</evidence>
<dbReference type="AlphaFoldDB" id="A0A9Q0DKX6"/>
<evidence type="ECO:0000256" key="3">
    <source>
        <dbReference type="ARBA" id="ARBA00010767"/>
    </source>
</evidence>
<sequence>MRFVTVVTGVSQSGPPDPTARASDQASAHSCQHVHDPNTPAAPGLAHVTVPTQAAVIRATPPRGCQLSLKLPGADRQTQSVSLSQIKCAKLRSYLKEIGERAEDLSGASSSVLSVSSASDLSISLTESEPEDDPAEDGVSCRAPRASSSPARQASSPGRSDESLQSSADGSRSYADSPPTERTAERLTREGLFHLLESIEGQLWDERSDVYSASAIDDGELAAIISLCNRRAPGASHEDLEARSAVVLQELQRLSWSTERGCLLPWDLVQDQPGSSPQPGDIRQPDSQVCERTVFTIGSPLLLLCPTA</sequence>
<evidence type="ECO:0000256" key="1">
    <source>
        <dbReference type="ARBA" id="ARBA00004120"/>
    </source>
</evidence>
<comment type="caution">
    <text evidence="11">The sequence shown here is derived from an EMBL/GenBank/DDBJ whole genome shotgun (WGS) entry which is preliminary data.</text>
</comment>
<feature type="compositionally biased region" description="Low complexity" evidence="10">
    <location>
        <begin position="140"/>
        <end position="158"/>
    </location>
</feature>
<evidence type="ECO:0000256" key="10">
    <source>
        <dbReference type="SAM" id="MobiDB-lite"/>
    </source>
</evidence>
<evidence type="ECO:0000256" key="9">
    <source>
        <dbReference type="ARBA" id="ARBA00031153"/>
    </source>
</evidence>
<name>A0A9Q0DKX6_9TELE</name>